<dbReference type="PANTHER" id="PTHR12756">
    <property type="entry name" value="CYTOSOLIC CARBOXYPEPTIDASE"/>
    <property type="match status" value="1"/>
</dbReference>
<gene>
    <name evidence="6" type="ORF">L916_06567</name>
</gene>
<dbReference type="Gene3D" id="3.40.630.10">
    <property type="entry name" value="Zn peptidases"/>
    <property type="match status" value="1"/>
</dbReference>
<feature type="active site" description="Proton donor/acceptor" evidence="3">
    <location>
        <position position="594"/>
    </location>
</feature>
<protein>
    <recommendedName>
        <fullName evidence="5">Peptidase M14 domain-containing protein</fullName>
    </recommendedName>
</protein>
<dbReference type="PROSITE" id="PS52035">
    <property type="entry name" value="PEPTIDASE_M14"/>
    <property type="match status" value="1"/>
</dbReference>
<dbReference type="Gene3D" id="2.60.40.3120">
    <property type="match status" value="1"/>
</dbReference>
<dbReference type="InterPro" id="IPR000834">
    <property type="entry name" value="Peptidase_M14"/>
</dbReference>
<organism evidence="6 7">
    <name type="scientific">Phytophthora nicotianae</name>
    <name type="common">Potato buckeye rot agent</name>
    <name type="synonym">Phytophthora parasitica</name>
    <dbReference type="NCBI Taxonomy" id="4792"/>
    <lineage>
        <taxon>Eukaryota</taxon>
        <taxon>Sar</taxon>
        <taxon>Stramenopiles</taxon>
        <taxon>Oomycota</taxon>
        <taxon>Peronosporomycetes</taxon>
        <taxon>Peronosporales</taxon>
        <taxon>Peronosporaceae</taxon>
        <taxon>Phytophthora</taxon>
    </lineage>
</organism>
<dbReference type="GO" id="GO:0006508">
    <property type="term" value="P:proteolysis"/>
    <property type="evidence" value="ECO:0007669"/>
    <property type="project" value="InterPro"/>
</dbReference>
<accession>W2JAC8</accession>
<evidence type="ECO:0000256" key="2">
    <source>
        <dbReference type="ARBA" id="ARBA00005988"/>
    </source>
</evidence>
<dbReference type="EMBL" id="KI672245">
    <property type="protein sequence ID" value="ETL42647.1"/>
    <property type="molecule type" value="Genomic_DNA"/>
</dbReference>
<evidence type="ECO:0000313" key="7">
    <source>
        <dbReference type="Proteomes" id="UP000053864"/>
    </source>
</evidence>
<sequence length="975" mass="109183">MSLKLYAEIPYKLLRKRSLGPVLSTPPPLPLIVLSPDDELEEFDTTTQTGFGYVLPHLAALDDPEAGKHVDGDAVAVPPEALRRARLLSDYMTNNEFFQSPRHGFGLETRLIYKRNKELESRSNASTNLSDEISFSATFESGNLDRAYRVLGRRYAPSHELLMLRSSSFIGKSSTRSSEPGLVSTKAPTLQTSTMPFPFFVDVDSEYDLYADTDMNTQGCIQWYFFRVTIPSTLFQQARERGATSLKVRFNIRNMLKRSSLYTEGMLPAVYIDSSGAPKCGWNHAGVNVCYFKNTDTYRHRRTGKVMNYYTLSFVNEFPVQSPSSSKASFSSSQTFGDKPFVAYFAHCYPYTYTRLQRYLLSMQKDPDRRNNFKRRVMCKTIAGNNCDLLTITDFSQDDEKDSTTRKRTAIVISARVHPGESNSSFVMHGILEFLTGNSLEARFLRHHFVFKVVPMLNPDGVVHGNYRCSLAGTDLNRRWLNPSTELHPTIFATKNMILSVCKTRHVSLYCDLHGHSRKKNIFLYGCRQFDPGSRSEAARVRLFPHILCKTSDCAHGGFFSFGDCTFSVTASKKGTGRVVVWNEMQVLHSYTLEASFFGVDAGVHKAKLLQPASTTHSRVESDLVEQINPSLRHFSPADLHTAGLKVCHALLPFSQVLALQRASTMPLSPKLSGIPTRSRAEQDEIVVPEQRCDLDSCEPPIPVKCFGPTTVASDLASSTKIRLMPLEGCKLPIQLPTEQDMTWTQPQRPASPLLDPVPSNRLTENCDVTSFGLPSEFDQLFSGEDVSMLSLLDHDDLMSEIEAALPDNFQDNPEDDDSAGSESDPSADAVEEEEKEEQQKAPPTIIEEPPATEAEPTELAISILSRNRTPRVSRHLSEPRLLEAIVLKRTSSQSEPAPASAVVVRTKANKPLVPKPAPTLAPIRKETPTLRILVCQNIPYDRNREIAAMHLHAVQRRSKIRRNVRHATLEVDES</sequence>
<evidence type="ECO:0000256" key="1">
    <source>
        <dbReference type="ARBA" id="ARBA00001947"/>
    </source>
</evidence>
<proteinExistence type="inferred from homology"/>
<dbReference type="Proteomes" id="UP000053864">
    <property type="component" value="Unassembled WGS sequence"/>
</dbReference>
<dbReference type="InterPro" id="IPR050821">
    <property type="entry name" value="Cytosolic_carboxypeptidase"/>
</dbReference>
<dbReference type="SUPFAM" id="SSF53187">
    <property type="entry name" value="Zn-dependent exopeptidases"/>
    <property type="match status" value="1"/>
</dbReference>
<dbReference type="GO" id="GO:0004181">
    <property type="term" value="F:metallocarboxypeptidase activity"/>
    <property type="evidence" value="ECO:0007669"/>
    <property type="project" value="InterPro"/>
</dbReference>
<dbReference type="GO" id="GO:0008270">
    <property type="term" value="F:zinc ion binding"/>
    <property type="evidence" value="ECO:0007669"/>
    <property type="project" value="InterPro"/>
</dbReference>
<evidence type="ECO:0000313" key="6">
    <source>
        <dbReference type="EMBL" id="ETL42647.1"/>
    </source>
</evidence>
<evidence type="ECO:0000259" key="5">
    <source>
        <dbReference type="PROSITE" id="PS52035"/>
    </source>
</evidence>
<evidence type="ECO:0000256" key="3">
    <source>
        <dbReference type="PROSITE-ProRule" id="PRU01379"/>
    </source>
</evidence>
<evidence type="ECO:0000256" key="4">
    <source>
        <dbReference type="SAM" id="MobiDB-lite"/>
    </source>
</evidence>
<dbReference type="AlphaFoldDB" id="W2JAC8"/>
<reference evidence="6 7" key="1">
    <citation type="submission" date="2013-11" db="EMBL/GenBank/DDBJ databases">
        <title>The Genome Sequence of Phytophthora parasitica CJ05E6.</title>
        <authorList>
            <consortium name="The Broad Institute Genomics Platform"/>
            <person name="Russ C."/>
            <person name="Tyler B."/>
            <person name="Panabieres F."/>
            <person name="Shan W."/>
            <person name="Tripathy S."/>
            <person name="Grunwald N."/>
            <person name="Machado M."/>
            <person name="Johnson C.S."/>
            <person name="Arredondo F."/>
            <person name="Hong C."/>
            <person name="Coffey M."/>
            <person name="Young S.K."/>
            <person name="Zeng Q."/>
            <person name="Gargeya S."/>
            <person name="Fitzgerald M."/>
            <person name="Abouelleil A."/>
            <person name="Alvarado L."/>
            <person name="Chapman S.B."/>
            <person name="Gainer-Dewar J."/>
            <person name="Goldberg J."/>
            <person name="Griggs A."/>
            <person name="Gujja S."/>
            <person name="Hansen M."/>
            <person name="Howarth C."/>
            <person name="Imamovic A."/>
            <person name="Ireland A."/>
            <person name="Larimer J."/>
            <person name="McCowan C."/>
            <person name="Murphy C."/>
            <person name="Pearson M."/>
            <person name="Poon T.W."/>
            <person name="Priest M."/>
            <person name="Roberts A."/>
            <person name="Saif S."/>
            <person name="Shea T."/>
            <person name="Sykes S."/>
            <person name="Wortman J."/>
            <person name="Nusbaum C."/>
            <person name="Birren B."/>
        </authorList>
    </citation>
    <scope>NUCLEOTIDE SEQUENCE [LARGE SCALE GENOMIC DNA]</scope>
    <source>
        <strain evidence="6 7">CJ05E6</strain>
    </source>
</reference>
<name>W2JAC8_PHYNI</name>
<feature type="compositionally biased region" description="Low complexity" evidence="4">
    <location>
        <begin position="841"/>
        <end position="857"/>
    </location>
</feature>
<dbReference type="PANTHER" id="PTHR12756:SF45">
    <property type="entry name" value="CYTOSOLIC CARBOXYPEPTIDASE NNA1"/>
    <property type="match status" value="1"/>
</dbReference>
<feature type="region of interest" description="Disordered" evidence="4">
    <location>
        <begin position="808"/>
        <end position="857"/>
    </location>
</feature>
<feature type="domain" description="Peptidase M14" evidence="5">
    <location>
        <begin position="349"/>
        <end position="628"/>
    </location>
</feature>
<dbReference type="VEuPathDB" id="FungiDB:PPTG_02843"/>
<comment type="cofactor">
    <cofactor evidence="1">
        <name>Zn(2+)</name>
        <dbReference type="ChEBI" id="CHEBI:29105"/>
    </cofactor>
</comment>
<comment type="similarity">
    <text evidence="2 3">Belongs to the peptidase M14 family.</text>
</comment>
<dbReference type="Pfam" id="PF00246">
    <property type="entry name" value="Peptidase_M14"/>
    <property type="match status" value="1"/>
</dbReference>